<dbReference type="EMBL" id="JARBDR010000917">
    <property type="protein sequence ID" value="KAJ8302702.1"/>
    <property type="molecule type" value="Genomic_DNA"/>
</dbReference>
<dbReference type="PANTHER" id="PTHR11130:SF0">
    <property type="entry name" value="GLUTATHIONE SYNTHETASE"/>
    <property type="match status" value="1"/>
</dbReference>
<dbReference type="Pfam" id="PF03917">
    <property type="entry name" value="GSH_synth_ATP"/>
    <property type="match status" value="1"/>
</dbReference>
<evidence type="ECO:0008006" key="3">
    <source>
        <dbReference type="Google" id="ProtNLM"/>
    </source>
</evidence>
<gene>
    <name evidence="1" type="ORF">KUTeg_019098</name>
</gene>
<sequence>MYVYFQEWHARLMIERSKAIKSPTVHYQLAGTKKIQQELARPGAVEKYISDNTAVNKIRSTFVGQHSLDLDGEGDKAVLLGINRPHDFVLKPQREGGGNNIYGEDIKDFLVKHQNSEERLGYILMERIYPWPQKNHLLKVGEDIRLCDIVNEIGIYGVYIGDSDTEYENKQVGHLMRSKTLGVDEGGIAAGFATLDTPLLVE</sequence>
<reference evidence="1 2" key="1">
    <citation type="submission" date="2022-12" db="EMBL/GenBank/DDBJ databases">
        <title>Chromosome-level genome of Tegillarca granosa.</title>
        <authorList>
            <person name="Kim J."/>
        </authorList>
    </citation>
    <scope>NUCLEOTIDE SEQUENCE [LARGE SCALE GENOMIC DNA]</scope>
    <source>
        <strain evidence="1">Teg-2019</strain>
        <tissue evidence="1">Adductor muscle</tissue>
    </source>
</reference>
<accession>A0ABQ9EFL6</accession>
<evidence type="ECO:0000313" key="1">
    <source>
        <dbReference type="EMBL" id="KAJ8302702.1"/>
    </source>
</evidence>
<protein>
    <recommendedName>
        <fullName evidence="3">Glutathione synthase</fullName>
    </recommendedName>
</protein>
<dbReference type="InterPro" id="IPR014042">
    <property type="entry name" value="Glutathione_synthase_a-hlx"/>
</dbReference>
<dbReference type="Proteomes" id="UP001217089">
    <property type="component" value="Unassembled WGS sequence"/>
</dbReference>
<dbReference type="PANTHER" id="PTHR11130">
    <property type="entry name" value="GLUTATHIONE SYNTHETASE"/>
    <property type="match status" value="1"/>
</dbReference>
<comment type="caution">
    <text evidence="1">The sequence shown here is derived from an EMBL/GenBank/DDBJ whole genome shotgun (WGS) entry which is preliminary data.</text>
</comment>
<dbReference type="Gene3D" id="1.10.1080.10">
    <property type="entry name" value="Glutathione Synthetase, Chain A, domain 3"/>
    <property type="match status" value="1"/>
</dbReference>
<dbReference type="InterPro" id="IPR005615">
    <property type="entry name" value="Glutathione_synthase"/>
</dbReference>
<dbReference type="InterPro" id="IPR014709">
    <property type="entry name" value="Glutathione_synthase_C_euk"/>
</dbReference>
<proteinExistence type="predicted"/>
<dbReference type="SUPFAM" id="SSF56059">
    <property type="entry name" value="Glutathione synthetase ATP-binding domain-like"/>
    <property type="match status" value="1"/>
</dbReference>
<organism evidence="1 2">
    <name type="scientific">Tegillarca granosa</name>
    <name type="common">Malaysian cockle</name>
    <name type="synonym">Anadara granosa</name>
    <dbReference type="NCBI Taxonomy" id="220873"/>
    <lineage>
        <taxon>Eukaryota</taxon>
        <taxon>Metazoa</taxon>
        <taxon>Spiralia</taxon>
        <taxon>Lophotrochozoa</taxon>
        <taxon>Mollusca</taxon>
        <taxon>Bivalvia</taxon>
        <taxon>Autobranchia</taxon>
        <taxon>Pteriomorphia</taxon>
        <taxon>Arcoida</taxon>
        <taxon>Arcoidea</taxon>
        <taxon>Arcidae</taxon>
        <taxon>Tegillarca</taxon>
    </lineage>
</organism>
<evidence type="ECO:0000313" key="2">
    <source>
        <dbReference type="Proteomes" id="UP001217089"/>
    </source>
</evidence>
<dbReference type="Gene3D" id="3.30.1490.50">
    <property type="match status" value="1"/>
</dbReference>
<dbReference type="Gene3D" id="3.30.470.20">
    <property type="entry name" value="ATP-grasp fold, B domain"/>
    <property type="match status" value="1"/>
</dbReference>
<keyword evidence="2" id="KW-1185">Reference proteome</keyword>
<name>A0ABQ9EFL6_TEGGR</name>